<gene>
    <name evidence="2" type="ORF">DSCW_61760</name>
</gene>
<organism evidence="2 3">
    <name type="scientific">Desulfosarcina widdelii</name>
    <dbReference type="NCBI Taxonomy" id="947919"/>
    <lineage>
        <taxon>Bacteria</taxon>
        <taxon>Pseudomonadati</taxon>
        <taxon>Thermodesulfobacteriota</taxon>
        <taxon>Desulfobacteria</taxon>
        <taxon>Desulfobacterales</taxon>
        <taxon>Desulfosarcinaceae</taxon>
        <taxon>Desulfosarcina</taxon>
    </lineage>
</organism>
<dbReference type="KEGG" id="dwd:DSCW_61760"/>
<sequence>MSLVKDKCAIVGVALPGSENGKEAMRVKTLRPGMVKMVVLAFLMVMSAGAPILFAGQSTYRPIVMATIQGPTDYYGKWGELIYTEAFRRLNVNLVIKVYPLERANLMVSRKQVDGDIGRSLAFYESYPHLIQVQEFPFSMKLSAFAVDPAIRIDGWESLRKTPYRVEYLLGSKLLPKKLAPLVDPEKLSSVTHWVQGLKKLMAGRTDIFLEAEGIVLYYLENDAYFKDAPIRIAGVLLESPVHAYLQPEHAELALHLSGVLKEMKAEGIIEKFQQEAIEATGGLK</sequence>
<proteinExistence type="predicted"/>
<evidence type="ECO:0000256" key="1">
    <source>
        <dbReference type="SAM" id="Phobius"/>
    </source>
</evidence>
<name>A0A5K7ZF36_9BACT</name>
<accession>A0A5K7ZF36</accession>
<dbReference type="OrthoDB" id="368476at2"/>
<evidence type="ECO:0008006" key="4">
    <source>
        <dbReference type="Google" id="ProtNLM"/>
    </source>
</evidence>
<keyword evidence="3" id="KW-1185">Reference proteome</keyword>
<evidence type="ECO:0000313" key="2">
    <source>
        <dbReference type="EMBL" id="BBO78759.1"/>
    </source>
</evidence>
<keyword evidence="1" id="KW-0472">Membrane</keyword>
<evidence type="ECO:0000313" key="3">
    <source>
        <dbReference type="Proteomes" id="UP000427769"/>
    </source>
</evidence>
<dbReference type="Proteomes" id="UP000427769">
    <property type="component" value="Chromosome"/>
</dbReference>
<dbReference type="EMBL" id="AP021875">
    <property type="protein sequence ID" value="BBO78759.1"/>
    <property type="molecule type" value="Genomic_DNA"/>
</dbReference>
<feature type="transmembrane region" description="Helical" evidence="1">
    <location>
        <begin position="34"/>
        <end position="54"/>
    </location>
</feature>
<reference evidence="2 3" key="1">
    <citation type="submission" date="2019-11" db="EMBL/GenBank/DDBJ databases">
        <title>Comparative genomics of hydrocarbon-degrading Desulfosarcina strains.</title>
        <authorList>
            <person name="Watanabe M."/>
            <person name="Kojima H."/>
            <person name="Fukui M."/>
        </authorList>
    </citation>
    <scope>NUCLEOTIDE SEQUENCE [LARGE SCALE GENOMIC DNA]</scope>
    <source>
        <strain evidence="2 3">PP31</strain>
    </source>
</reference>
<dbReference type="AlphaFoldDB" id="A0A5K7ZF36"/>
<protein>
    <recommendedName>
        <fullName evidence="4">Solute-binding protein family 3/N-terminal domain-containing protein</fullName>
    </recommendedName>
</protein>
<keyword evidence="1" id="KW-1133">Transmembrane helix</keyword>
<dbReference type="SUPFAM" id="SSF53850">
    <property type="entry name" value="Periplasmic binding protein-like II"/>
    <property type="match status" value="1"/>
</dbReference>
<keyword evidence="1" id="KW-0812">Transmembrane</keyword>
<dbReference type="RefSeq" id="WP_155307359.1">
    <property type="nucleotide sequence ID" value="NZ_AP021875.1"/>
</dbReference>